<name>A0A401H033_9APHY</name>
<organism evidence="7 8">
    <name type="scientific">Sparassis crispa</name>
    <dbReference type="NCBI Taxonomy" id="139825"/>
    <lineage>
        <taxon>Eukaryota</taxon>
        <taxon>Fungi</taxon>
        <taxon>Dikarya</taxon>
        <taxon>Basidiomycota</taxon>
        <taxon>Agaricomycotina</taxon>
        <taxon>Agaricomycetes</taxon>
        <taxon>Polyporales</taxon>
        <taxon>Sparassidaceae</taxon>
        <taxon>Sparassis</taxon>
    </lineage>
</organism>
<evidence type="ECO:0000256" key="1">
    <source>
        <dbReference type="ARBA" id="ARBA00004184"/>
    </source>
</evidence>
<comment type="subcellular location">
    <subcellularLocation>
        <location evidence="1">Endomembrane system</location>
        <topology evidence="1">Peripheral membrane protein</topology>
    </subcellularLocation>
</comment>
<dbReference type="FunCoup" id="A0A401H033">
    <property type="interactions" value="803"/>
</dbReference>
<gene>
    <name evidence="7" type="ORF">SCP_1200090</name>
</gene>
<sequence length="1036" mass="114441">MAPFSAPSVVVRGFKERAEALTVQGDRLYVGTSTGNLHIYTLSAAGEEAQFLETKKALSRRAIEHMGFLKDVNSLAVLTDSLVTLYPLPAFAPPTPLTKTKGALSFATYTGIVYGNLDGKSQPSSDGDFGKAKEVPSVVTYLAVGCRRKIVLYSWKDGEPQDVQEATLPHSPRSMTFLNNNVICFGYMPTDFAVFSIKTFSTIEFTAPLSPTTSGVGISTKGMGALSGLGGYMTLGLGAKARPCLINISDNEALVAKDNNGIFLGLEGKVTRSTNIDWPAPPEDLAFVKPYIFSIMPPGSVPASQAEGSISGAAVSQPSFIPSPVIDIRSSLSLLPVQTLPFPPTSEGISSHHHIVRLLTASSTAKSPLYLVTTPTDRATAAVAGSSIWEFRMKTWNEQIDELVEEGSYENALAILDSIDPAVLPDKDRRQRQVQALHAVSQFRATHYDDAINTFIDLDINPAKVVALYPESVAGRLSVPQDAWIPLFGGPKCVVPPPVEDLTKEGEGEGSVTTGDVPLRAPSPKGSVLGVLKTGLESVTSVAQKDDDTSSISGTGKRKEIRKDDFHRSVESLMRYLSECRRKATGALEALSITSAQSHRMPYLSATSIDELFGLPNAPLSALTPEELVRFAQIVDTALFKSYLLVRPGLLAPLCRQPNWCEVSEVEEVLQAREKFSELIYLYNGRKMHGKALDLLRQLSEKETDTRDKLMPSVTYLQRLGPENMEQIFEYSRWLFDRDSEIALEIFTSEEAELPRQRVAEFLEKIDLSICARYLEYLIDERSEESSLLHDRLAELYLRMAMSAKKQGNEDLGQTAYAKLLRFIDTTDHYQVDRVFGLLPSEDLFEAKAILLGRLGRHDSALEIYVYRLEDYTKAEAYCKRVYKPGSETSNVFLTLLRTYLRPTSPRFASADLLQPALALISRHGPRLDSVETLQLLPPLVATADVRDFLRSALRAPILDTRVVREIAKAREDQITRRLMALQTKRVRVTDSRICPQCHKRIGHSVIAVHAPRGEVTHYQCREAFSKKLKDLSNRS</sequence>
<dbReference type="STRING" id="139825.A0A401H033"/>
<dbReference type="GO" id="GO:0006886">
    <property type="term" value="P:intracellular protein transport"/>
    <property type="evidence" value="ECO:0007669"/>
    <property type="project" value="UniProtKB-UniRule"/>
</dbReference>
<evidence type="ECO:0000256" key="3">
    <source>
        <dbReference type="ARBA" id="ARBA00038201"/>
    </source>
</evidence>
<dbReference type="InterPro" id="IPR000547">
    <property type="entry name" value="Clathrin_H-chain/VPS_repeat"/>
</dbReference>
<dbReference type="Pfam" id="PF00780">
    <property type="entry name" value="CNH"/>
    <property type="match status" value="1"/>
</dbReference>
<dbReference type="GO" id="GO:0012505">
    <property type="term" value="C:endomembrane system"/>
    <property type="evidence" value="ECO:0007669"/>
    <property type="project" value="UniProtKB-SubCell"/>
</dbReference>
<accession>A0A401H033</accession>
<dbReference type="PROSITE" id="PS50219">
    <property type="entry name" value="CNH"/>
    <property type="match status" value="1"/>
</dbReference>
<dbReference type="PANTHER" id="PTHR12894">
    <property type="entry name" value="CNH DOMAIN CONTAINING"/>
    <property type="match status" value="1"/>
</dbReference>
<evidence type="ECO:0000259" key="6">
    <source>
        <dbReference type="PROSITE" id="PS50219"/>
    </source>
</evidence>
<dbReference type="RefSeq" id="XP_027618698.1">
    <property type="nucleotide sequence ID" value="XM_027762897.1"/>
</dbReference>
<dbReference type="GeneID" id="38784702"/>
<dbReference type="Proteomes" id="UP000287166">
    <property type="component" value="Unassembled WGS sequence"/>
</dbReference>
<proteinExistence type="inferred from homology"/>
<dbReference type="InterPro" id="IPR019453">
    <property type="entry name" value="VPS39/TGFA1_Znf"/>
</dbReference>
<keyword evidence="8" id="KW-1185">Reference proteome</keyword>
<comment type="caution">
    <text evidence="7">The sequence shown here is derived from an EMBL/GenBank/DDBJ whole genome shotgun (WGS) entry which is preliminary data.</text>
</comment>
<dbReference type="Pfam" id="PF10366">
    <property type="entry name" value="Vps39_1"/>
    <property type="match status" value="1"/>
</dbReference>
<evidence type="ECO:0000256" key="5">
    <source>
        <dbReference type="SAM" id="MobiDB-lite"/>
    </source>
</evidence>
<evidence type="ECO:0000256" key="2">
    <source>
        <dbReference type="ARBA" id="ARBA00023136"/>
    </source>
</evidence>
<dbReference type="SUPFAM" id="SSF69322">
    <property type="entry name" value="Tricorn protease domain 2"/>
    <property type="match status" value="1"/>
</dbReference>
<evidence type="ECO:0000313" key="7">
    <source>
        <dbReference type="EMBL" id="GBE87785.1"/>
    </source>
</evidence>
<dbReference type="PROSITE" id="PS50236">
    <property type="entry name" value="CHCR"/>
    <property type="match status" value="1"/>
</dbReference>
<dbReference type="GO" id="GO:0006914">
    <property type="term" value="P:autophagy"/>
    <property type="evidence" value="ECO:0007669"/>
    <property type="project" value="TreeGrafter"/>
</dbReference>
<feature type="region of interest" description="Disordered" evidence="5">
    <location>
        <begin position="503"/>
        <end position="524"/>
    </location>
</feature>
<dbReference type="GO" id="GO:0000329">
    <property type="term" value="C:fungal-type vacuole membrane"/>
    <property type="evidence" value="ECO:0007669"/>
    <property type="project" value="TreeGrafter"/>
</dbReference>
<dbReference type="PANTHER" id="PTHR12894:SF49">
    <property type="entry name" value="VAM6_VPS39-LIKE PROTEIN"/>
    <property type="match status" value="1"/>
</dbReference>
<evidence type="ECO:0000313" key="8">
    <source>
        <dbReference type="Proteomes" id="UP000287166"/>
    </source>
</evidence>
<protein>
    <submittedName>
        <fullName evidence="7">Vacuolar morphogenesis protein</fullName>
    </submittedName>
</protein>
<dbReference type="Pfam" id="PF10367">
    <property type="entry name" value="zf-Vps39_C"/>
    <property type="match status" value="1"/>
</dbReference>
<dbReference type="InterPro" id="IPR001180">
    <property type="entry name" value="CNH_dom"/>
</dbReference>
<evidence type="ECO:0000256" key="4">
    <source>
        <dbReference type="PROSITE-ProRule" id="PRU01006"/>
    </source>
</evidence>
<feature type="repeat" description="CHCR" evidence="4">
    <location>
        <begin position="746"/>
        <end position="905"/>
    </location>
</feature>
<dbReference type="InterPro" id="IPR032914">
    <property type="entry name" value="Vam6/VPS39/TRAP1"/>
</dbReference>
<dbReference type="AlphaFoldDB" id="A0A401H033"/>
<reference evidence="7 8" key="1">
    <citation type="journal article" date="2018" name="Sci. Rep.">
        <title>Genome sequence of the cauliflower mushroom Sparassis crispa (Hanabiratake) and its association with beneficial usage.</title>
        <authorList>
            <person name="Kiyama R."/>
            <person name="Furutani Y."/>
            <person name="Kawaguchi K."/>
            <person name="Nakanishi T."/>
        </authorList>
    </citation>
    <scope>NUCLEOTIDE SEQUENCE [LARGE SCALE GENOMIC DNA]</scope>
</reference>
<dbReference type="OrthoDB" id="5325112at2759"/>
<dbReference type="InParanoid" id="A0A401H033"/>
<feature type="domain" description="CNH" evidence="6">
    <location>
        <begin position="15"/>
        <end position="355"/>
    </location>
</feature>
<dbReference type="EMBL" id="BFAD01000012">
    <property type="protein sequence ID" value="GBE87785.1"/>
    <property type="molecule type" value="Genomic_DNA"/>
</dbReference>
<keyword evidence="2" id="KW-0472">Membrane</keyword>
<dbReference type="InterPro" id="IPR019452">
    <property type="entry name" value="VPS39/TGF_beta_rcpt-assoc_1"/>
</dbReference>
<dbReference type="GO" id="GO:0034058">
    <property type="term" value="P:endosomal vesicle fusion"/>
    <property type="evidence" value="ECO:0007669"/>
    <property type="project" value="TreeGrafter"/>
</dbReference>
<comment type="similarity">
    <text evidence="3">Belongs to the VAM6/VPS39 family.</text>
</comment>